<dbReference type="GO" id="GO:0016567">
    <property type="term" value="P:protein ubiquitination"/>
    <property type="evidence" value="ECO:0007669"/>
    <property type="project" value="TreeGrafter"/>
</dbReference>
<evidence type="ECO:0000259" key="6">
    <source>
        <dbReference type="PROSITE" id="PS50089"/>
    </source>
</evidence>
<evidence type="ECO:0000256" key="1">
    <source>
        <dbReference type="ARBA" id="ARBA00022723"/>
    </source>
</evidence>
<keyword evidence="3" id="KW-0862">Zinc</keyword>
<dbReference type="PANTHER" id="PTHR45969">
    <property type="entry name" value="RING ZINC FINGER PROTEIN-RELATED"/>
    <property type="match status" value="1"/>
</dbReference>
<evidence type="ECO:0000313" key="7">
    <source>
        <dbReference type="EMBL" id="CAD2191297.1"/>
    </source>
</evidence>
<feature type="compositionally biased region" description="Basic and acidic residues" evidence="5">
    <location>
        <begin position="88"/>
        <end position="99"/>
    </location>
</feature>
<dbReference type="SUPFAM" id="SSF57850">
    <property type="entry name" value="RING/U-box"/>
    <property type="match status" value="1"/>
</dbReference>
<dbReference type="Gene3D" id="2.60.120.920">
    <property type="match status" value="1"/>
</dbReference>
<gene>
    <name evidence="7" type="ORF">MENT_LOCUS44122</name>
</gene>
<feature type="region of interest" description="Disordered" evidence="5">
    <location>
        <begin position="65"/>
        <end position="99"/>
    </location>
</feature>
<comment type="caution">
    <text evidence="7">The sequence shown here is derived from an EMBL/GenBank/DDBJ whole genome shotgun (WGS) entry which is preliminary data.</text>
</comment>
<dbReference type="InterPro" id="IPR043136">
    <property type="entry name" value="B30.2/SPRY_sf"/>
</dbReference>
<dbReference type="PROSITE" id="PS50089">
    <property type="entry name" value="ZF_RING_2"/>
    <property type="match status" value="1"/>
</dbReference>
<evidence type="ECO:0000313" key="8">
    <source>
        <dbReference type="Proteomes" id="UP000580250"/>
    </source>
</evidence>
<dbReference type="GO" id="GO:0061630">
    <property type="term" value="F:ubiquitin protein ligase activity"/>
    <property type="evidence" value="ECO:0007669"/>
    <property type="project" value="TreeGrafter"/>
</dbReference>
<dbReference type="OrthoDB" id="5855253at2759"/>
<reference evidence="7 8" key="1">
    <citation type="submission" date="2020-08" db="EMBL/GenBank/DDBJ databases">
        <authorList>
            <person name="Koutsovoulos G."/>
            <person name="Danchin GJ E."/>
        </authorList>
    </citation>
    <scope>NUCLEOTIDE SEQUENCE [LARGE SCALE GENOMIC DNA]</scope>
</reference>
<accession>A0A6V7WX04</accession>
<protein>
    <recommendedName>
        <fullName evidence="6">RING-type domain-containing protein</fullName>
    </recommendedName>
</protein>
<feature type="compositionally biased region" description="Low complexity" evidence="5">
    <location>
        <begin position="78"/>
        <end position="87"/>
    </location>
</feature>
<name>A0A6V7WX04_MELEN</name>
<dbReference type="Pfam" id="PF13639">
    <property type="entry name" value="zf-RING_2"/>
    <property type="match status" value="1"/>
</dbReference>
<evidence type="ECO:0000256" key="2">
    <source>
        <dbReference type="ARBA" id="ARBA00022771"/>
    </source>
</evidence>
<dbReference type="Proteomes" id="UP000580250">
    <property type="component" value="Unassembled WGS sequence"/>
</dbReference>
<sequence>MVNYKFGRCTVCQFRLRSDNVYTLKNCNHTFHSECVTRWITEGSQDCPRCRAPATLPDIKQLFVETGTSSEDSEDELTQSTSSMTTKDSTKIQKTNSDHTNEISEMEQKFKELIKEEFQRLNAENKQKDEKIISLEEQMKKTNELFEKKFGDLAKLNNVIFKYVNFIPTKNKWSDIGGGCCDKYCCNSNNPVCVEGNAFFNINDENVNYVAGKCSNGVIFVYAENSFKNPQDYFNYSLYYFEIKSKFEGEYSELVDWIYVGLGGRRNLSSDKHIWYSAKNATITNEKFESFKISTVFNNNDIFGCGIVYPPTNMMNEFPYVFFTQNGKQIGKGILIKDNFVSYPFVRLKDFGNFGHEFFQAIPLKENFATSKPVEWLRCCSVEANFGNNLEIKPFCYDITKHFVLKEFYEDSDVD</sequence>
<keyword evidence="2 4" id="KW-0863">Zinc-finger</keyword>
<dbReference type="AlphaFoldDB" id="A0A6V7WX04"/>
<feature type="domain" description="RING-type" evidence="6">
    <location>
        <begin position="9"/>
        <end position="51"/>
    </location>
</feature>
<keyword evidence="1" id="KW-0479">Metal-binding</keyword>
<evidence type="ECO:0000256" key="4">
    <source>
        <dbReference type="PROSITE-ProRule" id="PRU00175"/>
    </source>
</evidence>
<dbReference type="InterPro" id="IPR013083">
    <property type="entry name" value="Znf_RING/FYVE/PHD"/>
</dbReference>
<dbReference type="SMART" id="SM00184">
    <property type="entry name" value="RING"/>
    <property type="match status" value="1"/>
</dbReference>
<evidence type="ECO:0000256" key="5">
    <source>
        <dbReference type="SAM" id="MobiDB-lite"/>
    </source>
</evidence>
<evidence type="ECO:0000256" key="3">
    <source>
        <dbReference type="ARBA" id="ARBA00022833"/>
    </source>
</evidence>
<dbReference type="CDD" id="cd16448">
    <property type="entry name" value="RING-H2"/>
    <property type="match status" value="1"/>
</dbReference>
<proteinExistence type="predicted"/>
<dbReference type="Gene3D" id="3.30.40.10">
    <property type="entry name" value="Zinc/RING finger domain, C3HC4 (zinc finger)"/>
    <property type="match status" value="1"/>
</dbReference>
<dbReference type="GO" id="GO:0008270">
    <property type="term" value="F:zinc ion binding"/>
    <property type="evidence" value="ECO:0007669"/>
    <property type="project" value="UniProtKB-KW"/>
</dbReference>
<dbReference type="PANTHER" id="PTHR45969:SF69">
    <property type="entry name" value="FINGER DOMAIN PROTEIN, PUTATIVE (AFU_ORTHOLOGUE AFUA_3G12190)-RELATED"/>
    <property type="match status" value="1"/>
</dbReference>
<dbReference type="EMBL" id="CAJEWN010000869">
    <property type="protein sequence ID" value="CAD2191297.1"/>
    <property type="molecule type" value="Genomic_DNA"/>
</dbReference>
<dbReference type="InterPro" id="IPR001841">
    <property type="entry name" value="Znf_RING"/>
</dbReference>
<organism evidence="7 8">
    <name type="scientific">Meloidogyne enterolobii</name>
    <name type="common">Root-knot nematode worm</name>
    <name type="synonym">Meloidogyne mayaguensis</name>
    <dbReference type="NCBI Taxonomy" id="390850"/>
    <lineage>
        <taxon>Eukaryota</taxon>
        <taxon>Metazoa</taxon>
        <taxon>Ecdysozoa</taxon>
        <taxon>Nematoda</taxon>
        <taxon>Chromadorea</taxon>
        <taxon>Rhabditida</taxon>
        <taxon>Tylenchina</taxon>
        <taxon>Tylenchomorpha</taxon>
        <taxon>Tylenchoidea</taxon>
        <taxon>Meloidogynidae</taxon>
        <taxon>Meloidogyninae</taxon>
        <taxon>Meloidogyne</taxon>
    </lineage>
</organism>